<evidence type="ECO:0000256" key="10">
    <source>
        <dbReference type="ARBA" id="ARBA00023065"/>
    </source>
</evidence>
<organism evidence="15 16">
    <name type="scientific">Quercus suber</name>
    <name type="common">Cork oak</name>
    <dbReference type="NCBI Taxonomy" id="58331"/>
    <lineage>
        <taxon>Eukaryota</taxon>
        <taxon>Viridiplantae</taxon>
        <taxon>Streptophyta</taxon>
        <taxon>Embryophyta</taxon>
        <taxon>Tracheophyta</taxon>
        <taxon>Spermatophyta</taxon>
        <taxon>Magnoliopsida</taxon>
        <taxon>eudicotyledons</taxon>
        <taxon>Gunneridae</taxon>
        <taxon>Pentapetalae</taxon>
        <taxon>rosids</taxon>
        <taxon>fabids</taxon>
        <taxon>Fagales</taxon>
        <taxon>Fagaceae</taxon>
        <taxon>Quercus</taxon>
    </lineage>
</organism>
<keyword evidence="8" id="KW-0630">Potassium</keyword>
<evidence type="ECO:0000256" key="8">
    <source>
        <dbReference type="ARBA" id="ARBA00022958"/>
    </source>
</evidence>
<keyword evidence="3" id="KW-0813">Transport</keyword>
<evidence type="ECO:0000256" key="5">
    <source>
        <dbReference type="ARBA" id="ARBA00022692"/>
    </source>
</evidence>
<keyword evidence="12 15" id="KW-0407">Ion channel</keyword>
<evidence type="ECO:0000259" key="14">
    <source>
        <dbReference type="PROSITE" id="PS50042"/>
    </source>
</evidence>
<comment type="similarity">
    <text evidence="2">Belongs to the potassium channel family. Plant (TC 1.A.1.4) subfamily.</text>
</comment>
<dbReference type="PANTHER" id="PTHR45743">
    <property type="entry name" value="POTASSIUM CHANNEL AKT1"/>
    <property type="match status" value="1"/>
</dbReference>
<comment type="subcellular location">
    <subcellularLocation>
        <location evidence="1">Membrane</location>
        <topology evidence="1">Multi-pass membrane protein</topology>
    </subcellularLocation>
</comment>
<dbReference type="GO" id="GO:0034702">
    <property type="term" value="C:monoatomic ion channel complex"/>
    <property type="evidence" value="ECO:0007669"/>
    <property type="project" value="UniProtKB-KW"/>
</dbReference>
<evidence type="ECO:0000313" key="16">
    <source>
        <dbReference type="Proteomes" id="UP000237347"/>
    </source>
</evidence>
<keyword evidence="6" id="KW-0631">Potassium channel</keyword>
<keyword evidence="4" id="KW-0633">Potassium transport</keyword>
<evidence type="ECO:0000256" key="6">
    <source>
        <dbReference type="ARBA" id="ARBA00022826"/>
    </source>
</evidence>
<evidence type="ECO:0000256" key="13">
    <source>
        <dbReference type="SAM" id="Phobius"/>
    </source>
</evidence>
<dbReference type="PANTHER" id="PTHR45743:SF21">
    <property type="entry name" value="POTASSIUM CHANNEL AKT2_3"/>
    <property type="match status" value="1"/>
</dbReference>
<dbReference type="CDD" id="cd00038">
    <property type="entry name" value="CAP_ED"/>
    <property type="match status" value="1"/>
</dbReference>
<feature type="domain" description="Cyclic nucleotide-binding" evidence="14">
    <location>
        <begin position="168"/>
        <end position="240"/>
    </location>
</feature>
<keyword evidence="11 13" id="KW-0472">Membrane</keyword>
<evidence type="ECO:0000256" key="7">
    <source>
        <dbReference type="ARBA" id="ARBA00022882"/>
    </source>
</evidence>
<dbReference type="SUPFAM" id="SSF81324">
    <property type="entry name" value="Voltage-gated potassium channels"/>
    <property type="match status" value="1"/>
</dbReference>
<reference evidence="15 16" key="1">
    <citation type="journal article" date="2018" name="Sci. Data">
        <title>The draft genome sequence of cork oak.</title>
        <authorList>
            <person name="Ramos A.M."/>
            <person name="Usie A."/>
            <person name="Barbosa P."/>
            <person name="Barros P.M."/>
            <person name="Capote T."/>
            <person name="Chaves I."/>
            <person name="Simoes F."/>
            <person name="Abreu I."/>
            <person name="Carrasquinho I."/>
            <person name="Faro C."/>
            <person name="Guimaraes J.B."/>
            <person name="Mendonca D."/>
            <person name="Nobrega F."/>
            <person name="Rodrigues L."/>
            <person name="Saibo N.J.M."/>
            <person name="Varela M.C."/>
            <person name="Egas C."/>
            <person name="Matos J."/>
            <person name="Miguel C.M."/>
            <person name="Oliveira M.M."/>
            <person name="Ricardo C.P."/>
            <person name="Goncalves S."/>
        </authorList>
    </citation>
    <scope>NUCLEOTIDE SEQUENCE [LARGE SCALE GENOMIC DNA]</scope>
    <source>
        <strain evidence="16">cv. HL8</strain>
    </source>
</reference>
<proteinExistence type="inferred from homology"/>
<dbReference type="Gene3D" id="2.60.120.10">
    <property type="entry name" value="Jelly Rolls"/>
    <property type="match status" value="1"/>
</dbReference>
<protein>
    <submittedName>
        <fullName evidence="15">Potassium channel akt2/3</fullName>
    </submittedName>
</protein>
<evidence type="ECO:0000313" key="15">
    <source>
        <dbReference type="EMBL" id="KAK7853320.1"/>
    </source>
</evidence>
<dbReference type="Pfam" id="PF00520">
    <property type="entry name" value="Ion_trans"/>
    <property type="match status" value="1"/>
</dbReference>
<dbReference type="InterPro" id="IPR014710">
    <property type="entry name" value="RmlC-like_jellyroll"/>
</dbReference>
<name>A0AAW0LPK5_QUESU</name>
<dbReference type="Gene3D" id="1.10.287.70">
    <property type="match status" value="1"/>
</dbReference>
<evidence type="ECO:0000256" key="9">
    <source>
        <dbReference type="ARBA" id="ARBA00022989"/>
    </source>
</evidence>
<accession>A0AAW0LPK5</accession>
<dbReference type="InterPro" id="IPR018490">
    <property type="entry name" value="cNMP-bd_dom_sf"/>
</dbReference>
<evidence type="ECO:0000256" key="2">
    <source>
        <dbReference type="ARBA" id="ARBA00007929"/>
    </source>
</evidence>
<feature type="transmembrane region" description="Helical" evidence="13">
    <location>
        <begin position="101"/>
        <end position="120"/>
    </location>
</feature>
<evidence type="ECO:0000256" key="1">
    <source>
        <dbReference type="ARBA" id="ARBA00004141"/>
    </source>
</evidence>
<gene>
    <name evidence="15" type="primary">AKT2_2</name>
    <name evidence="15" type="ORF">CFP56_036067</name>
</gene>
<keyword evidence="9 13" id="KW-1133">Transmembrane helix</keyword>
<evidence type="ECO:0000256" key="4">
    <source>
        <dbReference type="ARBA" id="ARBA00022538"/>
    </source>
</evidence>
<evidence type="ECO:0000256" key="11">
    <source>
        <dbReference type="ARBA" id="ARBA00023136"/>
    </source>
</evidence>
<evidence type="ECO:0000256" key="12">
    <source>
        <dbReference type="ARBA" id="ARBA00023303"/>
    </source>
</evidence>
<keyword evidence="5 13" id="KW-0812">Transmembrane</keyword>
<dbReference type="Proteomes" id="UP000237347">
    <property type="component" value="Unassembled WGS sequence"/>
</dbReference>
<dbReference type="InterPro" id="IPR005821">
    <property type="entry name" value="Ion_trans_dom"/>
</dbReference>
<sequence>MGLAYSLLGMLKLRRLRRDVRFSYFLVRCARLLSVQLFVMHCAGCLSYKLADMYPHKEKTWIGVLNTNFRETSLWIRYISTMYTMVTASYGNLHAENSWEMIFIIFYMLFNLGLAAYIIGNMTNLVRNSIEAASNFGCRNRLPTRLKEQILAYMCLRFKAESLNQQHLLEQLPKSICKNIFQHLFLPTVEKVAKMKAEYIPPREDVIMQNEAPDDVYIIVSGEVEIINCENDKEEVVGGLCILETCLEKPVHFIVDLKAIHIEPRHFHSS</sequence>
<keyword evidence="7" id="KW-0851">Voltage-gated channel</keyword>
<dbReference type="InterPro" id="IPR000595">
    <property type="entry name" value="cNMP-bd_dom"/>
</dbReference>
<comment type="caution">
    <text evidence="15">The sequence shown here is derived from an EMBL/GenBank/DDBJ whole genome shotgun (WGS) entry which is preliminary data.</text>
</comment>
<evidence type="ECO:0000256" key="3">
    <source>
        <dbReference type="ARBA" id="ARBA00022448"/>
    </source>
</evidence>
<keyword evidence="10" id="KW-0406">Ion transport</keyword>
<dbReference type="PROSITE" id="PS50042">
    <property type="entry name" value="CNMP_BINDING_3"/>
    <property type="match status" value="1"/>
</dbReference>
<dbReference type="SUPFAM" id="SSF51206">
    <property type="entry name" value="cAMP-binding domain-like"/>
    <property type="match status" value="1"/>
</dbReference>
<dbReference type="InterPro" id="IPR045319">
    <property type="entry name" value="KAT/AKT"/>
</dbReference>
<keyword evidence="16" id="KW-1185">Reference proteome</keyword>
<dbReference type="AlphaFoldDB" id="A0AAW0LPK5"/>
<dbReference type="GO" id="GO:0005249">
    <property type="term" value="F:voltage-gated potassium channel activity"/>
    <property type="evidence" value="ECO:0007669"/>
    <property type="project" value="InterPro"/>
</dbReference>
<dbReference type="EMBL" id="PKMF04000066">
    <property type="protein sequence ID" value="KAK7853320.1"/>
    <property type="molecule type" value="Genomic_DNA"/>
</dbReference>